<gene>
    <name evidence="1" type="ORF">J4E00_14920</name>
</gene>
<name>A0ABS3QGH3_9BACT</name>
<reference evidence="1 2" key="1">
    <citation type="submission" date="2021-03" db="EMBL/GenBank/DDBJ databases">
        <authorList>
            <person name="Kim M.K."/>
        </authorList>
    </citation>
    <scope>NUCLEOTIDE SEQUENCE [LARGE SCALE GENOMIC DNA]</scope>
    <source>
        <strain evidence="1 2">BT442</strain>
    </source>
</reference>
<protein>
    <submittedName>
        <fullName evidence="1">Uncharacterized protein</fullName>
    </submittedName>
</protein>
<organism evidence="1 2">
    <name type="scientific">Hymenobacter negativus</name>
    <dbReference type="NCBI Taxonomy" id="2795026"/>
    <lineage>
        <taxon>Bacteria</taxon>
        <taxon>Pseudomonadati</taxon>
        <taxon>Bacteroidota</taxon>
        <taxon>Cytophagia</taxon>
        <taxon>Cytophagales</taxon>
        <taxon>Hymenobacteraceae</taxon>
        <taxon>Hymenobacter</taxon>
    </lineage>
</organism>
<evidence type="ECO:0000313" key="1">
    <source>
        <dbReference type="EMBL" id="MBO2010352.1"/>
    </source>
</evidence>
<sequence length="147" mass="16916">MKPAKNPPRLPESEIVARVIRNFVVKPRRQRYLTMLAKPNAHGGYGFGELAHFVDKLDLRFCKLIPGGEQYVSAVLEKIRSLTETTECYIMHENRELDGQWMDLQDALYQILGRNLGAFVIVDNGDIIYHESETMKHRYLGVRRGLA</sequence>
<evidence type="ECO:0000313" key="2">
    <source>
        <dbReference type="Proteomes" id="UP000664369"/>
    </source>
</evidence>
<proteinExistence type="predicted"/>
<keyword evidence="2" id="KW-1185">Reference proteome</keyword>
<dbReference type="Proteomes" id="UP000664369">
    <property type="component" value="Unassembled WGS sequence"/>
</dbReference>
<comment type="caution">
    <text evidence="1">The sequence shown here is derived from an EMBL/GenBank/DDBJ whole genome shotgun (WGS) entry which is preliminary data.</text>
</comment>
<accession>A0ABS3QGH3</accession>
<dbReference type="RefSeq" id="WP_208175978.1">
    <property type="nucleotide sequence ID" value="NZ_JAGETZ010000006.1"/>
</dbReference>
<dbReference type="EMBL" id="JAGETZ010000006">
    <property type="protein sequence ID" value="MBO2010352.1"/>
    <property type="molecule type" value="Genomic_DNA"/>
</dbReference>